<protein>
    <submittedName>
        <fullName evidence="1">Uncharacterized protein</fullName>
    </submittedName>
</protein>
<evidence type="ECO:0000313" key="2">
    <source>
        <dbReference type="Proteomes" id="UP000559256"/>
    </source>
</evidence>
<gene>
    <name evidence="1" type="ORF">D9758_008918</name>
</gene>
<reference evidence="1 2" key="1">
    <citation type="journal article" date="2020" name="ISME J.">
        <title>Uncovering the hidden diversity of litter-decomposition mechanisms in mushroom-forming fungi.</title>
        <authorList>
            <person name="Floudas D."/>
            <person name="Bentzer J."/>
            <person name="Ahren D."/>
            <person name="Johansson T."/>
            <person name="Persson P."/>
            <person name="Tunlid A."/>
        </authorList>
    </citation>
    <scope>NUCLEOTIDE SEQUENCE [LARGE SCALE GENOMIC DNA]</scope>
    <source>
        <strain evidence="1 2">CBS 291.85</strain>
    </source>
</reference>
<organism evidence="1 2">
    <name type="scientific">Tetrapyrgos nigripes</name>
    <dbReference type="NCBI Taxonomy" id="182062"/>
    <lineage>
        <taxon>Eukaryota</taxon>
        <taxon>Fungi</taxon>
        <taxon>Dikarya</taxon>
        <taxon>Basidiomycota</taxon>
        <taxon>Agaricomycotina</taxon>
        <taxon>Agaricomycetes</taxon>
        <taxon>Agaricomycetidae</taxon>
        <taxon>Agaricales</taxon>
        <taxon>Marasmiineae</taxon>
        <taxon>Marasmiaceae</taxon>
        <taxon>Tetrapyrgos</taxon>
    </lineage>
</organism>
<dbReference type="AlphaFoldDB" id="A0A8H5LR72"/>
<evidence type="ECO:0000313" key="1">
    <source>
        <dbReference type="EMBL" id="KAF5366577.1"/>
    </source>
</evidence>
<name>A0A8H5LR72_9AGAR</name>
<keyword evidence="2" id="KW-1185">Reference proteome</keyword>
<dbReference type="Proteomes" id="UP000559256">
    <property type="component" value="Unassembled WGS sequence"/>
</dbReference>
<dbReference type="EMBL" id="JAACJM010000022">
    <property type="protein sequence ID" value="KAF5366577.1"/>
    <property type="molecule type" value="Genomic_DNA"/>
</dbReference>
<accession>A0A8H5LR72</accession>
<proteinExistence type="predicted"/>
<comment type="caution">
    <text evidence="1">The sequence shown here is derived from an EMBL/GenBank/DDBJ whole genome shotgun (WGS) entry which is preliminary data.</text>
</comment>
<sequence>MGYGDGGKAWSIDPDDFKAFEVGNTGMCVGAFFALDLGGGGVVGCRVGLLRIVF</sequence>